<sequence>MIALSANAELLLRVFAATAGPIGMFEAADVLLAPNPGDRPEYFGSAYDLLIAGASLYNQGCIDRVVADGVNGDLYEPTEVGRRIAAMPWPKRNGRAWR</sequence>
<gene>
    <name evidence="1" type="ordered locus">Caci_2910</name>
</gene>
<dbReference type="STRING" id="479433.Caci_2910"/>
<proteinExistence type="predicted"/>
<dbReference type="InParanoid" id="C7Q2S7"/>
<reference evidence="1 2" key="1">
    <citation type="journal article" date="2009" name="Stand. Genomic Sci.">
        <title>Complete genome sequence of Catenulispora acidiphila type strain (ID 139908).</title>
        <authorList>
            <person name="Copeland A."/>
            <person name="Lapidus A."/>
            <person name="Glavina Del Rio T."/>
            <person name="Nolan M."/>
            <person name="Lucas S."/>
            <person name="Chen F."/>
            <person name="Tice H."/>
            <person name="Cheng J.F."/>
            <person name="Bruce D."/>
            <person name="Goodwin L."/>
            <person name="Pitluck S."/>
            <person name="Mikhailova N."/>
            <person name="Pati A."/>
            <person name="Ivanova N."/>
            <person name="Mavromatis K."/>
            <person name="Chen A."/>
            <person name="Palaniappan K."/>
            <person name="Chain P."/>
            <person name="Land M."/>
            <person name="Hauser L."/>
            <person name="Chang Y.J."/>
            <person name="Jeffries C.D."/>
            <person name="Chertkov O."/>
            <person name="Brettin T."/>
            <person name="Detter J.C."/>
            <person name="Han C."/>
            <person name="Ali Z."/>
            <person name="Tindall B.J."/>
            <person name="Goker M."/>
            <person name="Bristow J."/>
            <person name="Eisen J.A."/>
            <person name="Markowitz V."/>
            <person name="Hugenholtz P."/>
            <person name="Kyrpides N.C."/>
            <person name="Klenk H.P."/>
        </authorList>
    </citation>
    <scope>NUCLEOTIDE SEQUENCE [LARGE SCALE GENOMIC DNA]</scope>
    <source>
        <strain evidence="2">DSM 44928 / JCM 14897 / NBRC 102108 / NRRL B-24433 / ID139908</strain>
    </source>
</reference>
<accession>C7Q2S7</accession>
<dbReference type="AlphaFoldDB" id="C7Q2S7"/>
<name>C7Q2S7_CATAD</name>
<evidence type="ECO:0000313" key="1">
    <source>
        <dbReference type="EMBL" id="ACU71819.1"/>
    </source>
</evidence>
<dbReference type="HOGENOM" id="CLU_2328615_0_0_11"/>
<keyword evidence="2" id="KW-1185">Reference proteome</keyword>
<evidence type="ECO:0000313" key="2">
    <source>
        <dbReference type="Proteomes" id="UP000000851"/>
    </source>
</evidence>
<organism evidence="1 2">
    <name type="scientific">Catenulispora acidiphila (strain DSM 44928 / JCM 14897 / NBRC 102108 / NRRL B-24433 / ID139908)</name>
    <dbReference type="NCBI Taxonomy" id="479433"/>
    <lineage>
        <taxon>Bacteria</taxon>
        <taxon>Bacillati</taxon>
        <taxon>Actinomycetota</taxon>
        <taxon>Actinomycetes</taxon>
        <taxon>Catenulisporales</taxon>
        <taxon>Catenulisporaceae</taxon>
        <taxon>Catenulispora</taxon>
    </lineage>
</organism>
<dbReference type="Proteomes" id="UP000000851">
    <property type="component" value="Chromosome"/>
</dbReference>
<dbReference type="EMBL" id="CP001700">
    <property type="protein sequence ID" value="ACU71819.1"/>
    <property type="molecule type" value="Genomic_DNA"/>
</dbReference>
<dbReference type="RefSeq" id="WP_012787112.1">
    <property type="nucleotide sequence ID" value="NC_013131.1"/>
</dbReference>
<protein>
    <submittedName>
        <fullName evidence="1">Uncharacterized protein</fullName>
    </submittedName>
</protein>
<dbReference type="KEGG" id="cai:Caci_2910"/>